<evidence type="ECO:0000313" key="1">
    <source>
        <dbReference type="EMBL" id="RIM90428.1"/>
    </source>
</evidence>
<dbReference type="Proteomes" id="UP000285579">
    <property type="component" value="Unassembled WGS sequence"/>
</dbReference>
<organism evidence="1 2">
    <name type="scientific">Staphylococcus xylosus</name>
    <dbReference type="NCBI Taxonomy" id="1288"/>
    <lineage>
        <taxon>Bacteria</taxon>
        <taxon>Bacillati</taxon>
        <taxon>Bacillota</taxon>
        <taxon>Bacilli</taxon>
        <taxon>Bacillales</taxon>
        <taxon>Staphylococcaceae</taxon>
        <taxon>Staphylococcus</taxon>
    </lineage>
</organism>
<accession>A0AAQ0LV14</accession>
<protein>
    <submittedName>
        <fullName evidence="1">Uncharacterized protein</fullName>
    </submittedName>
</protein>
<reference evidence="1 2" key="1">
    <citation type="journal article" date="2016" name="Front. Microbiol.">
        <title>Comprehensive Phylogenetic Analysis of Bovine Non-aureus Staphylococci Species Based on Whole-Genome Sequencing.</title>
        <authorList>
            <person name="Naushad S."/>
            <person name="Barkema H.W."/>
            <person name="Luby C."/>
            <person name="Condas L.A."/>
            <person name="Nobrega D.B."/>
            <person name="Carson D.A."/>
            <person name="De Buck J."/>
        </authorList>
    </citation>
    <scope>NUCLEOTIDE SEQUENCE [LARGE SCALE GENOMIC DNA]</scope>
    <source>
        <strain evidence="1 2">SNUC 1349</strain>
    </source>
</reference>
<comment type="caution">
    <text evidence="1">The sequence shown here is derived from an EMBL/GenBank/DDBJ whole genome shotgun (WGS) entry which is preliminary data.</text>
</comment>
<dbReference type="RefSeq" id="WP_119555784.1">
    <property type="nucleotide sequence ID" value="NZ_QXUI01000033.1"/>
</dbReference>
<sequence length="78" mass="9168">MENNKQKEIYTLITREKGQFHYIGVFDDKDKLYSVIDDDFTFYGSDYILGYEVLQDGQTDYIIIENNLNCVSIHNLCS</sequence>
<dbReference type="EMBL" id="QXUI01000033">
    <property type="protein sequence ID" value="RIM90428.1"/>
    <property type="molecule type" value="Genomic_DNA"/>
</dbReference>
<name>A0AAQ0LV14_STAXY</name>
<dbReference type="AlphaFoldDB" id="A0AAQ0LV14"/>
<gene>
    <name evidence="1" type="ORF">BU104_14440</name>
</gene>
<evidence type="ECO:0000313" key="2">
    <source>
        <dbReference type="Proteomes" id="UP000285579"/>
    </source>
</evidence>
<proteinExistence type="predicted"/>